<protein>
    <submittedName>
        <fullName evidence="1">Uncharacterized protein</fullName>
    </submittedName>
</protein>
<sequence>MIPLIQKEINSFVLLWNSHRIRKQSDTVLPDGIPNHIYNFPENYDLRECGWKVSDEQLREVAELSGVLQVHDDYLDSVFRAQCERLLPDPSNLEPADCGTAFLFLCEHI</sequence>
<accession>A0A6S7FJU2</accession>
<comment type="caution">
    <text evidence="1">The sequence shown here is derived from an EMBL/GenBank/DDBJ whole genome shotgun (WGS) entry which is preliminary data.</text>
</comment>
<organism evidence="1 2">
    <name type="scientific">Paramuricea clavata</name>
    <name type="common">Red gorgonian</name>
    <name type="synonym">Violescent sea-whip</name>
    <dbReference type="NCBI Taxonomy" id="317549"/>
    <lineage>
        <taxon>Eukaryota</taxon>
        <taxon>Metazoa</taxon>
        <taxon>Cnidaria</taxon>
        <taxon>Anthozoa</taxon>
        <taxon>Octocorallia</taxon>
        <taxon>Malacalcyonacea</taxon>
        <taxon>Plexauridae</taxon>
        <taxon>Paramuricea</taxon>
    </lineage>
</organism>
<dbReference type="AlphaFoldDB" id="A0A6S7FJU2"/>
<keyword evidence="2" id="KW-1185">Reference proteome</keyword>
<evidence type="ECO:0000313" key="1">
    <source>
        <dbReference type="EMBL" id="CAB3977777.1"/>
    </source>
</evidence>
<dbReference type="Proteomes" id="UP001152795">
    <property type="component" value="Unassembled WGS sequence"/>
</dbReference>
<dbReference type="EMBL" id="CACRXK020000070">
    <property type="protein sequence ID" value="CAB3977777.1"/>
    <property type="molecule type" value="Genomic_DNA"/>
</dbReference>
<dbReference type="OrthoDB" id="5984603at2759"/>
<proteinExistence type="predicted"/>
<reference evidence="1" key="1">
    <citation type="submission" date="2020-04" db="EMBL/GenBank/DDBJ databases">
        <authorList>
            <person name="Alioto T."/>
            <person name="Alioto T."/>
            <person name="Gomez Garrido J."/>
        </authorList>
    </citation>
    <scope>NUCLEOTIDE SEQUENCE</scope>
    <source>
        <strain evidence="1">A484AB</strain>
    </source>
</reference>
<gene>
    <name evidence="1" type="ORF">PACLA_8A086496</name>
</gene>
<name>A0A6S7FJU2_PARCT</name>
<evidence type="ECO:0000313" key="2">
    <source>
        <dbReference type="Proteomes" id="UP001152795"/>
    </source>
</evidence>